<dbReference type="Proteomes" id="UP001209317">
    <property type="component" value="Unassembled WGS sequence"/>
</dbReference>
<protein>
    <submittedName>
        <fullName evidence="8">RagB/SusD family nutrient uptake outer membrane protein</fullName>
    </submittedName>
</protein>
<comment type="similarity">
    <text evidence="2">Belongs to the SusD family.</text>
</comment>
<dbReference type="EMBL" id="JAOTPL010000001">
    <property type="protein sequence ID" value="MCU7693021.1"/>
    <property type="molecule type" value="Genomic_DNA"/>
</dbReference>
<keyword evidence="9" id="KW-1185">Reference proteome</keyword>
<gene>
    <name evidence="8" type="ORF">OD355_00665</name>
</gene>
<evidence type="ECO:0000259" key="6">
    <source>
        <dbReference type="Pfam" id="PF07980"/>
    </source>
</evidence>
<comment type="subcellular location">
    <subcellularLocation>
        <location evidence="1">Cell outer membrane</location>
    </subcellularLocation>
</comment>
<evidence type="ECO:0000256" key="4">
    <source>
        <dbReference type="ARBA" id="ARBA00023136"/>
    </source>
</evidence>
<dbReference type="Pfam" id="PF14322">
    <property type="entry name" value="SusD-like_3"/>
    <property type="match status" value="1"/>
</dbReference>
<dbReference type="InterPro" id="IPR012944">
    <property type="entry name" value="SusD_RagB_dom"/>
</dbReference>
<dbReference type="RefSeq" id="WP_263036509.1">
    <property type="nucleotide sequence ID" value="NZ_JAOTPL010000001.1"/>
</dbReference>
<evidence type="ECO:0000256" key="5">
    <source>
        <dbReference type="ARBA" id="ARBA00023237"/>
    </source>
</evidence>
<dbReference type="AlphaFoldDB" id="A0AAE3ILA0"/>
<dbReference type="Pfam" id="PF07980">
    <property type="entry name" value="SusD_RagB"/>
    <property type="match status" value="1"/>
</dbReference>
<dbReference type="GO" id="GO:0009279">
    <property type="term" value="C:cell outer membrane"/>
    <property type="evidence" value="ECO:0007669"/>
    <property type="project" value="UniProtKB-SubCell"/>
</dbReference>
<feature type="domain" description="RagB/SusD" evidence="6">
    <location>
        <begin position="283"/>
        <end position="587"/>
    </location>
</feature>
<organism evidence="8 9">
    <name type="scientific">Haoranjiania flava</name>
    <dbReference type="NCBI Taxonomy" id="1856322"/>
    <lineage>
        <taxon>Bacteria</taxon>
        <taxon>Pseudomonadati</taxon>
        <taxon>Bacteroidota</taxon>
        <taxon>Chitinophagia</taxon>
        <taxon>Chitinophagales</taxon>
        <taxon>Chitinophagaceae</taxon>
        <taxon>Haoranjiania</taxon>
    </lineage>
</organism>
<reference evidence="8" key="1">
    <citation type="submission" date="2022-10" db="EMBL/GenBank/DDBJ databases">
        <authorList>
            <person name="Kim H.S."/>
            <person name="Kim J.-S."/>
            <person name="Suh M.K."/>
            <person name="Eom M.K."/>
            <person name="Lee J.-S."/>
        </authorList>
    </citation>
    <scope>NUCLEOTIDE SEQUENCE</scope>
    <source>
        <strain evidence="8">LIP-5</strain>
    </source>
</reference>
<evidence type="ECO:0000256" key="1">
    <source>
        <dbReference type="ARBA" id="ARBA00004442"/>
    </source>
</evidence>
<dbReference type="InterPro" id="IPR011990">
    <property type="entry name" value="TPR-like_helical_dom_sf"/>
</dbReference>
<keyword evidence="3" id="KW-0732">Signal</keyword>
<keyword evidence="4" id="KW-0472">Membrane</keyword>
<evidence type="ECO:0000256" key="3">
    <source>
        <dbReference type="ARBA" id="ARBA00022729"/>
    </source>
</evidence>
<keyword evidence="5" id="KW-0998">Cell outer membrane</keyword>
<dbReference type="InterPro" id="IPR033985">
    <property type="entry name" value="SusD-like_N"/>
</dbReference>
<evidence type="ECO:0000313" key="8">
    <source>
        <dbReference type="EMBL" id="MCU7693021.1"/>
    </source>
</evidence>
<dbReference type="SUPFAM" id="SSF48452">
    <property type="entry name" value="TPR-like"/>
    <property type="match status" value="1"/>
</dbReference>
<evidence type="ECO:0000313" key="9">
    <source>
        <dbReference type="Proteomes" id="UP001209317"/>
    </source>
</evidence>
<sequence>MKVTIIFITGILSLLSYSCNKLDLPPMNIIQDKDVFSTESGITAYLSRLYYDLPIENFSATKDGFRRLSWPTSGNCSGEMLIVQNDMLYDSPSGDWFQNWNYGAVRNVNYFIGEFPKYKNNYTQAQADQWLGEAYFIRGYYYFAMVKRYGGVPIIKTPQYYPQQSLEELKVPRNTEKEVYDFIIEDLDQAIKLLPEKSIAKGRVNRYVAYALKSRACLYAGSIAQYGAMQLNNILGIPKEQAEIYFKASYESAKALENSYSLYRKFPDKFENYWNLFLDENSPETIFAEYFIYPEKTHSFDLHNIPYQMRGAPGYSSRLNPTLDLVEMFDDINGNSGTLDIGPENDPKRFSNTMDVFVNVEPRLRGSVILPGDIFKGEAIEIQKGLYTSFPSGELKTSADFNALYNGKNIIGKSGMGHPETTITGFLVRKYQNPKMERSQVLGSRSTQAWIDMRYAEVLLNRAEAAFQIGLIDDALKCINEIRDRAGAKLYTKDQLTEKSIQKERRMELAFENHSYWDLRRWRIADKEINNRQYKALSPYYIFNEKKFIFKKEYVGGKYTFYPKVNYAKIPEGEIAKNENLQQNPGY</sequence>
<name>A0AAE3ILA0_9BACT</name>
<proteinExistence type="inferred from homology"/>
<dbReference type="Gene3D" id="1.25.40.390">
    <property type="match status" value="1"/>
</dbReference>
<feature type="domain" description="SusD-like N-terminal" evidence="7">
    <location>
        <begin position="52"/>
        <end position="217"/>
    </location>
</feature>
<accession>A0AAE3ILA0</accession>
<dbReference type="PROSITE" id="PS51257">
    <property type="entry name" value="PROKAR_LIPOPROTEIN"/>
    <property type="match status" value="1"/>
</dbReference>
<evidence type="ECO:0000259" key="7">
    <source>
        <dbReference type="Pfam" id="PF14322"/>
    </source>
</evidence>
<comment type="caution">
    <text evidence="8">The sequence shown here is derived from an EMBL/GenBank/DDBJ whole genome shotgun (WGS) entry which is preliminary data.</text>
</comment>
<evidence type="ECO:0000256" key="2">
    <source>
        <dbReference type="ARBA" id="ARBA00006275"/>
    </source>
</evidence>